<organism evidence="1 2">
    <name type="scientific">Dendrobium nobile</name>
    <name type="common">Orchid</name>
    <dbReference type="NCBI Taxonomy" id="94219"/>
    <lineage>
        <taxon>Eukaryota</taxon>
        <taxon>Viridiplantae</taxon>
        <taxon>Streptophyta</taxon>
        <taxon>Embryophyta</taxon>
        <taxon>Tracheophyta</taxon>
        <taxon>Spermatophyta</taxon>
        <taxon>Magnoliopsida</taxon>
        <taxon>Liliopsida</taxon>
        <taxon>Asparagales</taxon>
        <taxon>Orchidaceae</taxon>
        <taxon>Epidendroideae</taxon>
        <taxon>Malaxideae</taxon>
        <taxon>Dendrobiinae</taxon>
        <taxon>Dendrobium</taxon>
    </lineage>
</organism>
<gene>
    <name evidence="1" type="ORF">KFK09_012411</name>
</gene>
<dbReference type="Proteomes" id="UP000829196">
    <property type="component" value="Unassembled WGS sequence"/>
</dbReference>
<protein>
    <submittedName>
        <fullName evidence="1">Uncharacterized protein</fullName>
    </submittedName>
</protein>
<comment type="caution">
    <text evidence="1">The sequence shown here is derived from an EMBL/GenBank/DDBJ whole genome shotgun (WGS) entry which is preliminary data.</text>
</comment>
<reference evidence="1" key="1">
    <citation type="journal article" date="2022" name="Front. Genet.">
        <title>Chromosome-Scale Assembly of the Dendrobium nobile Genome Provides Insights Into the Molecular Mechanism of the Biosynthesis of the Medicinal Active Ingredient of Dendrobium.</title>
        <authorList>
            <person name="Xu Q."/>
            <person name="Niu S.-C."/>
            <person name="Li K.-L."/>
            <person name="Zheng P.-J."/>
            <person name="Zhang X.-J."/>
            <person name="Jia Y."/>
            <person name="Liu Y."/>
            <person name="Niu Y.-X."/>
            <person name="Yu L.-H."/>
            <person name="Chen D.-F."/>
            <person name="Zhang G.-Q."/>
        </authorList>
    </citation>
    <scope>NUCLEOTIDE SEQUENCE</scope>
    <source>
        <tissue evidence="1">Leaf</tissue>
    </source>
</reference>
<dbReference type="EMBL" id="JAGYWB010000009">
    <property type="protein sequence ID" value="KAI0511779.1"/>
    <property type="molecule type" value="Genomic_DNA"/>
</dbReference>
<name>A0A8T3BF84_DENNO</name>
<proteinExistence type="predicted"/>
<sequence length="195" mass="22041">MKLKLEDSNLITEMNSDNSDLILDSSDGDLANLRLNVSQSNLSHDSSETEPTDLRIETKPDFTLENSTLSLKSFEPNLNNEPPFVSLEFNFGAATWNLYLTTCVIPDFSLTIVPTDVLGTFSHLISPMPADESLRYPLMDVSQDQSSYFIPDSYFLPVIAPPYHDEDHLYPSWINLFNYTTPTRRLPTSLTETSH</sequence>
<evidence type="ECO:0000313" key="2">
    <source>
        <dbReference type="Proteomes" id="UP000829196"/>
    </source>
</evidence>
<evidence type="ECO:0000313" key="1">
    <source>
        <dbReference type="EMBL" id="KAI0511779.1"/>
    </source>
</evidence>
<accession>A0A8T3BF84</accession>
<keyword evidence="2" id="KW-1185">Reference proteome</keyword>
<dbReference type="AlphaFoldDB" id="A0A8T3BF84"/>